<proteinExistence type="predicted"/>
<reference evidence="2" key="1">
    <citation type="submission" date="2015-09" db="EMBL/GenBank/DDBJ databases">
        <authorList>
            <person name="Shao Z."/>
            <person name="Wang L."/>
        </authorList>
    </citation>
    <scope>NUCLEOTIDE SEQUENCE [LARGE SCALE GENOMIC DNA]</scope>
    <source>
        <strain evidence="2">F13-1</strain>
    </source>
</reference>
<dbReference type="Proteomes" id="UP000217763">
    <property type="component" value="Chromosome"/>
</dbReference>
<evidence type="ECO:0000313" key="1">
    <source>
        <dbReference type="EMBL" id="ATG74088.1"/>
    </source>
</evidence>
<dbReference type="RefSeq" id="WP_096779225.1">
    <property type="nucleotide sequence ID" value="NZ_CP012621.1"/>
</dbReference>
<evidence type="ECO:0000313" key="2">
    <source>
        <dbReference type="Proteomes" id="UP000217763"/>
    </source>
</evidence>
<gene>
    <name evidence="1" type="ORF">AN401_09675</name>
</gene>
<dbReference type="KEGG" id="zdf:AN401_09675"/>
<organism evidence="1 2">
    <name type="scientific">Zobellella denitrificans</name>
    <dbReference type="NCBI Taxonomy" id="347534"/>
    <lineage>
        <taxon>Bacteria</taxon>
        <taxon>Pseudomonadati</taxon>
        <taxon>Pseudomonadota</taxon>
        <taxon>Gammaproteobacteria</taxon>
        <taxon>Aeromonadales</taxon>
        <taxon>Aeromonadaceae</taxon>
        <taxon>Zobellella</taxon>
    </lineage>
</organism>
<name>A0A291HPT0_9GAMM</name>
<dbReference type="AlphaFoldDB" id="A0A291HPT0"/>
<dbReference type="EMBL" id="CP012621">
    <property type="protein sequence ID" value="ATG74088.1"/>
    <property type="molecule type" value="Genomic_DNA"/>
</dbReference>
<protein>
    <submittedName>
        <fullName evidence="1">Uncharacterized protein</fullName>
    </submittedName>
</protein>
<keyword evidence="2" id="KW-1185">Reference proteome</keyword>
<accession>A0A291HPT0</accession>
<sequence length="291" mass="33128">MEENEFEIKIDFKPGEGDPARIFKAMSGLIDSFQSLDSHLASSFDVALDASLVLDNISAGSIKAKFRDLIEGLPDEALKEAEWKKILGHFLLKAKYAILEWLKDKKEISHRDDVRVLERELVKIAEETDLKQLPAYTSPSAEVLLSDILGVQESLAYLSEGDSATYRYGENVVNFNRELQISNEIVRDVLTKEVVQSSGKRVVKVKKPDYLGQSMWGLQYDGRSIDAKITDTDWLFLFQGRKLDVKPGDSLRVMLYEEISYGYEGEIVHRHYEVEKVYEIVKPPKQGNISF</sequence>